<comment type="similarity">
    <text evidence="3 7">Belongs to the flagella basal body rod proteins family.</text>
</comment>
<keyword evidence="5 7" id="KW-0964">Secreted</keyword>
<evidence type="ECO:0000313" key="11">
    <source>
        <dbReference type="EMBL" id="NNB52001.1"/>
    </source>
</evidence>
<evidence type="ECO:0000256" key="3">
    <source>
        <dbReference type="ARBA" id="ARBA00009677"/>
    </source>
</evidence>
<keyword evidence="11" id="KW-0969">Cilium</keyword>
<dbReference type="PANTHER" id="PTHR30033:SF1">
    <property type="entry name" value="FLAGELLAR HOOK-ASSOCIATED PROTEIN 1"/>
    <property type="match status" value="1"/>
</dbReference>
<dbReference type="GO" id="GO:0009424">
    <property type="term" value="C:bacterial-type flagellum hook"/>
    <property type="evidence" value="ECO:0007669"/>
    <property type="project" value="UniProtKB-UniRule"/>
</dbReference>
<evidence type="ECO:0000256" key="7">
    <source>
        <dbReference type="RuleBase" id="RU362065"/>
    </source>
</evidence>
<evidence type="ECO:0000256" key="2">
    <source>
        <dbReference type="ARBA" id="ARBA00004613"/>
    </source>
</evidence>
<evidence type="ECO:0000259" key="10">
    <source>
        <dbReference type="Pfam" id="PF22638"/>
    </source>
</evidence>
<evidence type="ECO:0000256" key="1">
    <source>
        <dbReference type="ARBA" id="ARBA00004365"/>
    </source>
</evidence>
<dbReference type="Pfam" id="PF22638">
    <property type="entry name" value="FlgK_D1"/>
    <property type="match status" value="1"/>
</dbReference>
<dbReference type="GO" id="GO:0005198">
    <property type="term" value="F:structural molecule activity"/>
    <property type="evidence" value="ECO:0007669"/>
    <property type="project" value="UniProtKB-UniRule"/>
</dbReference>
<dbReference type="Proteomes" id="UP000564604">
    <property type="component" value="Unassembled WGS sequence"/>
</dbReference>
<organism evidence="11 12">
    <name type="scientific">Pseudomonas fragi</name>
    <dbReference type="NCBI Taxonomy" id="296"/>
    <lineage>
        <taxon>Bacteria</taxon>
        <taxon>Pseudomonadati</taxon>
        <taxon>Pseudomonadota</taxon>
        <taxon>Gammaproteobacteria</taxon>
        <taxon>Pseudomonadales</taxon>
        <taxon>Pseudomonadaceae</taxon>
        <taxon>Pseudomonas</taxon>
    </lineage>
</organism>
<keyword evidence="11" id="KW-0282">Flagellum</keyword>
<evidence type="ECO:0000313" key="12">
    <source>
        <dbReference type="Proteomes" id="UP000564604"/>
    </source>
</evidence>
<comment type="caution">
    <text evidence="11">The sequence shown here is derived from an EMBL/GenBank/DDBJ whole genome shotgun (WGS) entry which is preliminary data.</text>
</comment>
<dbReference type="AlphaFoldDB" id="A0A9Q5B5W4"/>
<dbReference type="InterPro" id="IPR053927">
    <property type="entry name" value="FlgK_helical"/>
</dbReference>
<reference evidence="11 12" key="1">
    <citation type="journal article" date="2020" name="Front. Microbiol.">
        <title>Genetic Organization of the aprX-lipA2 Operon Affects the Proteolytic Potential of Pseudomonas Species in Milk.</title>
        <authorList>
            <person name="Maier C."/>
            <person name="Huptas C."/>
            <person name="von Neubeck M."/>
            <person name="Scherer S."/>
            <person name="Wenning M."/>
            <person name="Lucking G."/>
        </authorList>
    </citation>
    <scope>NUCLEOTIDE SEQUENCE [LARGE SCALE GENOMIC DNA]</scope>
    <source>
        <strain evidence="11 12">WS 5094</strain>
    </source>
</reference>
<evidence type="ECO:0000256" key="5">
    <source>
        <dbReference type="ARBA" id="ARBA00022525"/>
    </source>
</evidence>
<feature type="domain" description="Flagellar basal body rod protein N-terminal" evidence="9">
    <location>
        <begin position="7"/>
        <end position="34"/>
    </location>
</feature>
<name>A0A9Q5B5W4_PSEFR</name>
<dbReference type="GO" id="GO:0005576">
    <property type="term" value="C:extracellular region"/>
    <property type="evidence" value="ECO:0007669"/>
    <property type="project" value="UniProtKB-SubCell"/>
</dbReference>
<dbReference type="EMBL" id="JAAQYX010000043">
    <property type="protein sequence ID" value="NNB52001.1"/>
    <property type="molecule type" value="Genomic_DNA"/>
</dbReference>
<gene>
    <name evidence="7 11" type="primary">flgK</name>
    <name evidence="11" type="ORF">HBN89_22500</name>
</gene>
<comment type="subcellular location">
    <subcellularLocation>
        <location evidence="1 7">Bacterial flagellum</location>
    </subcellularLocation>
    <subcellularLocation>
        <location evidence="2 7">Secreted</location>
    </subcellularLocation>
</comment>
<protein>
    <recommendedName>
        <fullName evidence="4 7">Flagellar hook-associated protein 1</fullName>
        <shortName evidence="7">HAP1</shortName>
    </recommendedName>
</protein>
<feature type="coiled-coil region" evidence="8">
    <location>
        <begin position="128"/>
        <end position="187"/>
    </location>
</feature>
<evidence type="ECO:0000256" key="6">
    <source>
        <dbReference type="ARBA" id="ARBA00023143"/>
    </source>
</evidence>
<evidence type="ECO:0000256" key="4">
    <source>
        <dbReference type="ARBA" id="ARBA00016244"/>
    </source>
</evidence>
<keyword evidence="6 7" id="KW-0975">Bacterial flagellum</keyword>
<evidence type="ECO:0000259" key="9">
    <source>
        <dbReference type="Pfam" id="PF00460"/>
    </source>
</evidence>
<dbReference type="RefSeq" id="WP_159259543.1">
    <property type="nucleotide sequence ID" value="NZ_JAAQYX010000043.1"/>
</dbReference>
<dbReference type="PANTHER" id="PTHR30033">
    <property type="entry name" value="FLAGELLAR HOOK-ASSOCIATED PROTEIN 1"/>
    <property type="match status" value="1"/>
</dbReference>
<keyword evidence="11" id="KW-0966">Cell projection</keyword>
<dbReference type="InterPro" id="IPR002371">
    <property type="entry name" value="FlgK"/>
</dbReference>
<keyword evidence="8" id="KW-0175">Coiled coil</keyword>
<feature type="domain" description="Flagellar hook-associated protein FlgK helical" evidence="10">
    <location>
        <begin position="90"/>
        <end position="319"/>
    </location>
</feature>
<accession>A0A9Q5B5W4</accession>
<dbReference type="NCBIfam" id="TIGR02492">
    <property type="entry name" value="flgK_ends"/>
    <property type="match status" value="1"/>
</dbReference>
<dbReference type="InterPro" id="IPR001444">
    <property type="entry name" value="Flag_bb_rod_N"/>
</dbReference>
<sequence length="455" mass="47912">MSLMSQIGYSGVSAAQIALNSAAQNIANVNTPGYSRLTTQLGSVGGQGQQQVGGGVHVIGVKRMSDNFKTQQLWRATTDMHYYQAGQDYLSSLEGVMAGEGSSLGTGLNNFYAALSAASSSPGDIPLRQQILSEMKNLSQRFNGLNNNIDNQLKALHEQRSAMGNEINGLTQNLALLNQKIIQAESTGADSSALRDHRESLVGELSKYADLRVNESRDGSLTVSLANGQPLVSGKTAGQLSISLNATGEQEVALTFAGTSFPLRQDSLGGAFGGLYSVEQNSLLPARESLKEMAQALATLVNDTLAGGYDLNGNPGQPLLAFNPNSSNGLLQINDLKPEELAFSDTAGESGNNKVLLALIELKNTRVTVGGNSVTLNEAYSGMLGDVASASRQNQADLKSASTVVEQAQNQRDSVSAVSDSEEAQAVMEYNKALQANMKVIQTANSIFDTILAAV</sequence>
<dbReference type="Pfam" id="PF00460">
    <property type="entry name" value="Flg_bb_rod"/>
    <property type="match status" value="1"/>
</dbReference>
<proteinExistence type="inferred from homology"/>
<dbReference type="GO" id="GO:0044780">
    <property type="term" value="P:bacterial-type flagellum assembly"/>
    <property type="evidence" value="ECO:0007669"/>
    <property type="project" value="InterPro"/>
</dbReference>
<dbReference type="PRINTS" id="PR01005">
    <property type="entry name" value="FLGHOOKAP1"/>
</dbReference>
<evidence type="ECO:0000256" key="8">
    <source>
        <dbReference type="SAM" id="Coils"/>
    </source>
</evidence>
<dbReference type="SUPFAM" id="SSF64518">
    <property type="entry name" value="Phase 1 flagellin"/>
    <property type="match status" value="1"/>
</dbReference>